<dbReference type="NCBIfam" id="NF002872">
    <property type="entry name" value="PRK03202.1"/>
    <property type="match status" value="1"/>
</dbReference>
<accession>A0A1M4TXZ6</accession>
<dbReference type="GO" id="GO:0003872">
    <property type="term" value="F:6-phosphofructokinase activity"/>
    <property type="evidence" value="ECO:0007669"/>
    <property type="project" value="InterPro"/>
</dbReference>
<evidence type="ECO:0000256" key="6">
    <source>
        <dbReference type="ARBA" id="ARBA00022777"/>
    </source>
</evidence>
<dbReference type="SUPFAM" id="SSF53784">
    <property type="entry name" value="Phosphofructokinase"/>
    <property type="match status" value="1"/>
</dbReference>
<keyword evidence="7" id="KW-0460">Magnesium</keyword>
<reference evidence="11" key="1">
    <citation type="submission" date="2016-11" db="EMBL/GenBank/DDBJ databases">
        <authorList>
            <person name="Varghese N."/>
            <person name="Submissions S."/>
        </authorList>
    </citation>
    <scope>NUCLEOTIDE SEQUENCE [LARGE SCALE GENOMIC DNA]</scope>
    <source>
        <strain evidence="11">DSM 16785</strain>
    </source>
</reference>
<comment type="similarity">
    <text evidence="9">Belongs to the phosphofructokinase type A (PFKA) family.</text>
</comment>
<dbReference type="GO" id="GO:0042802">
    <property type="term" value="F:identical protein binding"/>
    <property type="evidence" value="ECO:0007669"/>
    <property type="project" value="TreeGrafter"/>
</dbReference>
<dbReference type="OrthoDB" id="9802503at2"/>
<dbReference type="EMBL" id="FQUI01000005">
    <property type="protein sequence ID" value="SHE49263.1"/>
    <property type="molecule type" value="Genomic_DNA"/>
</dbReference>
<dbReference type="InterPro" id="IPR012003">
    <property type="entry name" value="ATP_PFK_prok-type"/>
</dbReference>
<keyword evidence="8" id="KW-0324">Glycolysis</keyword>
<dbReference type="AlphaFoldDB" id="A0A1M4TXZ6"/>
<keyword evidence="5" id="KW-0479">Metal-binding</keyword>
<feature type="domain" description="Phosphofructokinase" evidence="10">
    <location>
        <begin position="3"/>
        <end position="291"/>
    </location>
</feature>
<dbReference type="GO" id="GO:0005945">
    <property type="term" value="C:6-phosphofructokinase complex"/>
    <property type="evidence" value="ECO:0007669"/>
    <property type="project" value="TreeGrafter"/>
</dbReference>
<dbReference type="GO" id="GO:0005524">
    <property type="term" value="F:ATP binding"/>
    <property type="evidence" value="ECO:0007669"/>
    <property type="project" value="InterPro"/>
</dbReference>
<evidence type="ECO:0000256" key="3">
    <source>
        <dbReference type="ARBA" id="ARBA00022490"/>
    </source>
</evidence>
<protein>
    <submittedName>
        <fullName evidence="11">6-phosphofructokinase 1</fullName>
    </submittedName>
</protein>
<dbReference type="GO" id="GO:0030388">
    <property type="term" value="P:fructose 1,6-bisphosphate metabolic process"/>
    <property type="evidence" value="ECO:0007669"/>
    <property type="project" value="TreeGrafter"/>
</dbReference>
<gene>
    <name evidence="11" type="ORF">SAMN02745164_00546</name>
</gene>
<dbReference type="InterPro" id="IPR035966">
    <property type="entry name" value="PKF_sf"/>
</dbReference>
<keyword evidence="6" id="KW-0418">Kinase</keyword>
<dbReference type="GO" id="GO:0070095">
    <property type="term" value="F:fructose-6-phosphate binding"/>
    <property type="evidence" value="ECO:0007669"/>
    <property type="project" value="TreeGrafter"/>
</dbReference>
<dbReference type="InterPro" id="IPR000023">
    <property type="entry name" value="Phosphofructokinase_dom"/>
</dbReference>
<evidence type="ECO:0000313" key="12">
    <source>
        <dbReference type="Proteomes" id="UP000184334"/>
    </source>
</evidence>
<evidence type="ECO:0000256" key="1">
    <source>
        <dbReference type="ARBA" id="ARBA00001946"/>
    </source>
</evidence>
<dbReference type="GO" id="GO:0006002">
    <property type="term" value="P:fructose 6-phosphate metabolic process"/>
    <property type="evidence" value="ECO:0007669"/>
    <property type="project" value="InterPro"/>
</dbReference>
<dbReference type="GO" id="GO:0016208">
    <property type="term" value="F:AMP binding"/>
    <property type="evidence" value="ECO:0007669"/>
    <property type="project" value="TreeGrafter"/>
</dbReference>
<evidence type="ECO:0000256" key="5">
    <source>
        <dbReference type="ARBA" id="ARBA00022723"/>
    </source>
</evidence>
<dbReference type="Gene3D" id="3.40.50.450">
    <property type="match status" value="1"/>
</dbReference>
<dbReference type="GO" id="GO:0048029">
    <property type="term" value="F:monosaccharide binding"/>
    <property type="evidence" value="ECO:0007669"/>
    <property type="project" value="TreeGrafter"/>
</dbReference>
<sequence>MKRIAIMNVGGDCPGLNSAIRALVRKSAIEDIDVLGVYDGFKGFIEDRVFVMTKEHVSGILERGGTILGSSKFDPTKKPEDLAKVKENFEKYQITAFIILSGHTGTEIAIKLSDEGMPSIIIPATIDNDLPWTEFSIGFFTALETITKTLDALHSTASAGHRVIVVEVGGDEAGWLATLGGLTGGADYILIPEIKFNPDKLIENIKKRYDEGKKFSIVVVQEKCKLSERLKIIQENIPEGTPSDIISKFIKENIKDVECRNVNLGYMQRGGTPVSFDRLIATMLSTKAIDYIKKGKVNIALGLKGFEISTTPFSQELLKNKDIDSRIYEMTKIFF</sequence>
<evidence type="ECO:0000256" key="4">
    <source>
        <dbReference type="ARBA" id="ARBA00022679"/>
    </source>
</evidence>
<dbReference type="GO" id="GO:0046872">
    <property type="term" value="F:metal ion binding"/>
    <property type="evidence" value="ECO:0007669"/>
    <property type="project" value="UniProtKB-KW"/>
</dbReference>
<organism evidence="11 12">
    <name type="scientific">Marinitoga hydrogenitolerans (strain DSM 16785 / JCM 12826 / AT1271)</name>
    <dbReference type="NCBI Taxonomy" id="1122195"/>
    <lineage>
        <taxon>Bacteria</taxon>
        <taxon>Thermotogati</taxon>
        <taxon>Thermotogota</taxon>
        <taxon>Thermotogae</taxon>
        <taxon>Petrotogales</taxon>
        <taxon>Petrotogaceae</taxon>
        <taxon>Marinitoga</taxon>
    </lineage>
</organism>
<evidence type="ECO:0000256" key="2">
    <source>
        <dbReference type="ARBA" id="ARBA00004679"/>
    </source>
</evidence>
<dbReference type="Pfam" id="PF00365">
    <property type="entry name" value="PFK"/>
    <property type="match status" value="1"/>
</dbReference>
<dbReference type="RefSeq" id="WP_072863193.1">
    <property type="nucleotide sequence ID" value="NZ_FQUI01000005.1"/>
</dbReference>
<name>A0A1M4TXZ6_MARH1</name>
<dbReference type="UniPathway" id="UPA00109">
    <property type="reaction ID" value="UER00182"/>
</dbReference>
<dbReference type="PRINTS" id="PR00476">
    <property type="entry name" value="PHFRCTKINASE"/>
</dbReference>
<evidence type="ECO:0000256" key="7">
    <source>
        <dbReference type="ARBA" id="ARBA00022842"/>
    </source>
</evidence>
<evidence type="ECO:0000313" key="11">
    <source>
        <dbReference type="EMBL" id="SHE49263.1"/>
    </source>
</evidence>
<dbReference type="InterPro" id="IPR022953">
    <property type="entry name" value="ATP_PFK"/>
</dbReference>
<evidence type="ECO:0000256" key="9">
    <source>
        <dbReference type="ARBA" id="ARBA00038478"/>
    </source>
</evidence>
<dbReference type="PANTHER" id="PTHR13697:SF52">
    <property type="entry name" value="ATP-DEPENDENT 6-PHOSPHOFRUCTOKINASE 3"/>
    <property type="match status" value="1"/>
</dbReference>
<evidence type="ECO:0000259" key="10">
    <source>
        <dbReference type="Pfam" id="PF00365"/>
    </source>
</evidence>
<comment type="caution">
    <text evidence="11">The sequence shown here is derived from an EMBL/GenBank/DDBJ whole genome shotgun (WGS) entry which is preliminary data.</text>
</comment>
<dbReference type="PANTHER" id="PTHR13697">
    <property type="entry name" value="PHOSPHOFRUCTOKINASE"/>
    <property type="match status" value="1"/>
</dbReference>
<dbReference type="PIRSF" id="PIRSF000532">
    <property type="entry name" value="ATP_PFK_prok"/>
    <property type="match status" value="1"/>
</dbReference>
<evidence type="ECO:0000256" key="8">
    <source>
        <dbReference type="ARBA" id="ARBA00023152"/>
    </source>
</evidence>
<dbReference type="GO" id="GO:0061621">
    <property type="term" value="P:canonical glycolysis"/>
    <property type="evidence" value="ECO:0007669"/>
    <property type="project" value="TreeGrafter"/>
</dbReference>
<dbReference type="Gene3D" id="3.40.50.460">
    <property type="entry name" value="Phosphofructokinase domain"/>
    <property type="match status" value="1"/>
</dbReference>
<keyword evidence="12" id="KW-1185">Reference proteome</keyword>
<dbReference type="Proteomes" id="UP000184334">
    <property type="component" value="Unassembled WGS sequence"/>
</dbReference>
<keyword evidence="3" id="KW-0963">Cytoplasm</keyword>
<comment type="cofactor">
    <cofactor evidence="1">
        <name>Mg(2+)</name>
        <dbReference type="ChEBI" id="CHEBI:18420"/>
    </cofactor>
</comment>
<dbReference type="STRING" id="1122195.SAMN02745164_00546"/>
<keyword evidence="4" id="KW-0808">Transferase</keyword>
<proteinExistence type="inferred from homology"/>
<comment type="pathway">
    <text evidence="2">Carbohydrate degradation; glycolysis; D-glyceraldehyde 3-phosphate and glycerone phosphate from D-glucose: step 3/4.</text>
</comment>